<keyword evidence="2" id="KW-1185">Reference proteome</keyword>
<gene>
    <name evidence="1" type="ORF">JGUZn3_09030</name>
</gene>
<protein>
    <submittedName>
        <fullName evidence="1">Uncharacterized protein</fullName>
    </submittedName>
</protein>
<evidence type="ECO:0000313" key="1">
    <source>
        <dbReference type="EMBL" id="QNT78135.1"/>
    </source>
</evidence>
<dbReference type="Proteomes" id="UP000516349">
    <property type="component" value="Chromosome"/>
</dbReference>
<dbReference type="KEGG" id="ebla:JGUZn3_09030"/>
<organism evidence="1 2">
    <name type="scientific">Entomobacter blattae</name>
    <dbReference type="NCBI Taxonomy" id="2762277"/>
    <lineage>
        <taxon>Bacteria</taxon>
        <taxon>Pseudomonadati</taxon>
        <taxon>Pseudomonadota</taxon>
        <taxon>Alphaproteobacteria</taxon>
        <taxon>Acetobacterales</taxon>
        <taxon>Acetobacteraceae</taxon>
        <taxon>Entomobacter</taxon>
    </lineage>
</organism>
<accession>A0A7H1NQS5</accession>
<dbReference type="AlphaFoldDB" id="A0A7H1NQS5"/>
<name>A0A7H1NQS5_9PROT</name>
<proteinExistence type="predicted"/>
<sequence>MIFMMLAGVQSKVADKLKIAHYVIDAEERFHTSAIQLFSEFYARGEIL</sequence>
<dbReference type="RefSeq" id="WP_203414491.1">
    <property type="nucleotide sequence ID" value="NZ_CP060244.1"/>
</dbReference>
<dbReference type="EMBL" id="CP060244">
    <property type="protein sequence ID" value="QNT78135.1"/>
    <property type="molecule type" value="Genomic_DNA"/>
</dbReference>
<reference evidence="1 2" key="1">
    <citation type="submission" date="2020-08" db="EMBL/GenBank/DDBJ databases">
        <title>Complete genome sequence of Entomobacter blattae G55GP.</title>
        <authorList>
            <person name="Poehlein A."/>
            <person name="Guzman J."/>
            <person name="Daniel R."/>
            <person name="Vilcinskas A."/>
        </authorList>
    </citation>
    <scope>NUCLEOTIDE SEQUENCE [LARGE SCALE GENOMIC DNA]</scope>
    <source>
        <strain evidence="1 2">G55GP</strain>
    </source>
</reference>
<evidence type="ECO:0000313" key="2">
    <source>
        <dbReference type="Proteomes" id="UP000516349"/>
    </source>
</evidence>